<sequence>MQASSEAVHSQGDRLIKLEDLNPDLLVDGLHTDGPAKILNSRLLGKESCEVVFKDRQGRLYERVLYRDSESELRPAEKQGLWSFSADPEHFKLGVEAQRIRLAHLFDPMMAVHTSNVEPLPHQISAVYEHMLPKLPLRYVLADDPGAGKTIMAGLLIRELILRADVERILIVAPGSLVEQWQDELMEKFELKFEIFSREMHESAGTRNAFDEQDFLIARLDQLARSEDYQQLLARTEWDLVVVDEAHKMSASYQGNKLNKTKRFELGKLLGRLTRHLLLMTATPHNGKESDFQLFLSLLDEDRFYGKFREDSHRVRIEDLMRRMVKEDLLKFDGSKLFPERRAYTVNYELSDLERSLYEQVTSYVRDEMNRAERLAGQRKNTVGFALTLLQRRLASSPEAIYQSLKRRRNRLKNKVREQRAIERGDHVAEVLAEYRVDRRLPDNFEEADDALTAEEYETLADEVVDQATAAQTIEELELEINTLESLEHHALKVVHSQKDRKWEELSSLLQENPLIYGEGRAGRKLIIFTEHKDTLNYLQERIGTMLGNPAAVVAIHGGVNRDERRRIQEQFRNDPGVLVLVATDAAGEGVNLQCAHLMINYDLPWNPNRLEQRFGRIHRIGQQEVCHLWNLVASDTREGQVFQRLFEKLEIERDALGGRVFDILGEAFEGTSLRELIIAAIRAGDDPMEQHRIQASIETPMDHQHLVEIMKRNALVEQTLTPEALYSVREQMEKAQARKLHPHFIRSFFEQAFEHLKGELRQRETGRFEIPHVPHRVREHDKKHGSRRMPVAPRYARVCFEKDKIAPRGKQQASLLHPGHALMHAVNELILRDYRDTLNQGAVLVDPTDETTEPRLLVMLEHQVKETAGNHPRTVSQRLQFINAWPDGRFSNAGWAPHLSLERLDARHNQLADELRGQAWLQDLDEGSILGFAADQMVPEHFKEIQERRRQQVDRTIEAVKDRLGREIEFHTNRYEKLLQEVDAGRQPRVQPENARREIERLTARLEARVDELKAQRELAPALPRVLGAALVIPQGLIWQQEGQTAKVVDAHARRRVELIAMRAVREAEEALGNSVKDVSADNCGWDLTAQPPEVDGVLPPSRHIEVKGRAAGQETITVSSNEIREGLNQGEKFFLAVVLVDGDRVDGPHYIRAPFDQEPGWAEASRNFRIRDLLERARPPEGFS</sequence>
<evidence type="ECO:0000256" key="5">
    <source>
        <dbReference type="SAM" id="Coils"/>
    </source>
</evidence>
<organism evidence="8 9">
    <name type="scientific">Spiribacter salinus</name>
    <dbReference type="NCBI Taxonomy" id="1335746"/>
    <lineage>
        <taxon>Bacteria</taxon>
        <taxon>Pseudomonadati</taxon>
        <taxon>Pseudomonadota</taxon>
        <taxon>Gammaproteobacteria</taxon>
        <taxon>Chromatiales</taxon>
        <taxon>Ectothiorhodospiraceae</taxon>
        <taxon>Spiribacter</taxon>
    </lineage>
</organism>
<dbReference type="GO" id="GO:0004386">
    <property type="term" value="F:helicase activity"/>
    <property type="evidence" value="ECO:0007669"/>
    <property type="project" value="UniProtKB-KW"/>
</dbReference>
<dbReference type="GO" id="GO:0016787">
    <property type="term" value="F:hydrolase activity"/>
    <property type="evidence" value="ECO:0007669"/>
    <property type="project" value="UniProtKB-KW"/>
</dbReference>
<dbReference type="Pfam" id="PF13020">
    <property type="entry name" value="NOV_C"/>
    <property type="match status" value="1"/>
</dbReference>
<feature type="domain" description="Helicase ATP-binding" evidence="6">
    <location>
        <begin position="130"/>
        <end position="302"/>
    </location>
</feature>
<dbReference type="SMART" id="SM00487">
    <property type="entry name" value="DEXDc"/>
    <property type="match status" value="1"/>
</dbReference>
<dbReference type="SMART" id="SM00490">
    <property type="entry name" value="HELICc"/>
    <property type="match status" value="1"/>
</dbReference>
<protein>
    <submittedName>
        <fullName evidence="8">DUF3883 domain-containing protein</fullName>
    </submittedName>
</protein>
<dbReference type="InterPro" id="IPR057342">
    <property type="entry name" value="DEXDc_RapA"/>
</dbReference>
<evidence type="ECO:0000256" key="1">
    <source>
        <dbReference type="ARBA" id="ARBA00022741"/>
    </source>
</evidence>
<dbReference type="SUPFAM" id="SSF52540">
    <property type="entry name" value="P-loop containing nucleoside triphosphate hydrolases"/>
    <property type="match status" value="2"/>
</dbReference>
<dbReference type="PANTHER" id="PTHR45766:SF6">
    <property type="entry name" value="SWI_SNF-RELATED MATRIX-ASSOCIATED ACTIN-DEPENDENT REGULATOR OF CHROMATIN SUBFAMILY A-LIKE PROTEIN 1"/>
    <property type="match status" value="1"/>
</dbReference>
<reference evidence="8 9" key="1">
    <citation type="submission" date="2019-06" db="EMBL/GenBank/DDBJ databases">
        <title>Metagenome assembled Genome of Spiribacter salinus SL48-SHIP from the microbial mat of Salt Lake 48 (Novosibirsk region, Russia).</title>
        <authorList>
            <person name="Shipova A."/>
            <person name="Rozanov A.S."/>
            <person name="Bryanskaya A.V."/>
            <person name="Peltek S.E."/>
        </authorList>
    </citation>
    <scope>NUCLEOTIDE SEQUENCE [LARGE SCALE GENOMIC DNA]</scope>
    <source>
        <strain evidence="8">SL48-SHIP-2</strain>
    </source>
</reference>
<evidence type="ECO:0000259" key="6">
    <source>
        <dbReference type="PROSITE" id="PS51192"/>
    </source>
</evidence>
<dbReference type="Gene3D" id="3.40.50.10810">
    <property type="entry name" value="Tandem AAA-ATPase domain"/>
    <property type="match status" value="1"/>
</dbReference>
<dbReference type="Pfam" id="PF00176">
    <property type="entry name" value="SNF2-rel_dom"/>
    <property type="match status" value="1"/>
</dbReference>
<evidence type="ECO:0000313" key="8">
    <source>
        <dbReference type="EMBL" id="TQE99105.1"/>
    </source>
</evidence>
<dbReference type="AlphaFoldDB" id="A0A540VQR4"/>
<feature type="coiled-coil region" evidence="5">
    <location>
        <begin position="944"/>
        <end position="1020"/>
    </location>
</feature>
<evidence type="ECO:0000256" key="2">
    <source>
        <dbReference type="ARBA" id="ARBA00022801"/>
    </source>
</evidence>
<dbReference type="InterPro" id="IPR049730">
    <property type="entry name" value="SNF2/RAD54-like_C"/>
</dbReference>
<dbReference type="InterPro" id="IPR038718">
    <property type="entry name" value="SNF2-like_sf"/>
</dbReference>
<keyword evidence="4" id="KW-0067">ATP-binding</keyword>
<evidence type="ECO:0000313" key="9">
    <source>
        <dbReference type="Proteomes" id="UP000315400"/>
    </source>
</evidence>
<dbReference type="InterPro" id="IPR000330">
    <property type="entry name" value="SNF2_N"/>
</dbReference>
<dbReference type="EMBL" id="VIFK01000093">
    <property type="protein sequence ID" value="TQE99105.1"/>
    <property type="molecule type" value="Genomic_DNA"/>
</dbReference>
<dbReference type="CDD" id="cd18011">
    <property type="entry name" value="DEXDc_RapA"/>
    <property type="match status" value="1"/>
</dbReference>
<dbReference type="InterPro" id="IPR024975">
    <property type="entry name" value="NOV_C"/>
</dbReference>
<comment type="caution">
    <text evidence="8">The sequence shown here is derived from an EMBL/GenBank/DDBJ whole genome shotgun (WGS) entry which is preliminary data.</text>
</comment>
<dbReference type="PROSITE" id="PS51192">
    <property type="entry name" value="HELICASE_ATP_BIND_1"/>
    <property type="match status" value="1"/>
</dbReference>
<dbReference type="PANTHER" id="PTHR45766">
    <property type="entry name" value="DNA ANNEALING HELICASE AND ENDONUCLEASE ZRANB3 FAMILY MEMBER"/>
    <property type="match status" value="1"/>
</dbReference>
<dbReference type="Proteomes" id="UP000315400">
    <property type="component" value="Unassembled WGS sequence"/>
</dbReference>
<keyword evidence="3" id="KW-0347">Helicase</keyword>
<dbReference type="InterPro" id="IPR014001">
    <property type="entry name" value="Helicase_ATP-bd"/>
</dbReference>
<dbReference type="Pfam" id="PF00271">
    <property type="entry name" value="Helicase_C"/>
    <property type="match status" value="1"/>
</dbReference>
<dbReference type="GO" id="GO:0005524">
    <property type="term" value="F:ATP binding"/>
    <property type="evidence" value="ECO:0007669"/>
    <property type="project" value="UniProtKB-KW"/>
</dbReference>
<accession>A0A540VQR4</accession>
<keyword evidence="2" id="KW-0378">Hydrolase</keyword>
<dbReference type="CDD" id="cd18793">
    <property type="entry name" value="SF2_C_SNF"/>
    <property type="match status" value="1"/>
</dbReference>
<feature type="domain" description="Helicase C-terminal" evidence="7">
    <location>
        <begin position="502"/>
        <end position="665"/>
    </location>
</feature>
<name>A0A540VQR4_9GAMM</name>
<dbReference type="InterPro" id="IPR001650">
    <property type="entry name" value="Helicase_C-like"/>
</dbReference>
<gene>
    <name evidence="8" type="ORF">FKY71_10380</name>
</gene>
<keyword evidence="1" id="KW-0547">Nucleotide-binding</keyword>
<evidence type="ECO:0000256" key="4">
    <source>
        <dbReference type="ARBA" id="ARBA00022840"/>
    </source>
</evidence>
<dbReference type="InterPro" id="IPR027417">
    <property type="entry name" value="P-loop_NTPase"/>
</dbReference>
<evidence type="ECO:0000256" key="3">
    <source>
        <dbReference type="ARBA" id="ARBA00022806"/>
    </source>
</evidence>
<evidence type="ECO:0000259" key="7">
    <source>
        <dbReference type="PROSITE" id="PS51194"/>
    </source>
</evidence>
<dbReference type="PROSITE" id="PS51194">
    <property type="entry name" value="HELICASE_CTER"/>
    <property type="match status" value="1"/>
</dbReference>
<keyword evidence="5" id="KW-0175">Coiled coil</keyword>
<proteinExistence type="predicted"/>
<dbReference type="Gene3D" id="3.40.50.300">
    <property type="entry name" value="P-loop containing nucleotide triphosphate hydrolases"/>
    <property type="match status" value="1"/>
</dbReference>